<gene>
    <name evidence="3" type="ORF">LFUMFP_210068</name>
</gene>
<protein>
    <recommendedName>
        <fullName evidence="5">YggT family protein</fullName>
    </recommendedName>
</protein>
<reference evidence="3" key="1">
    <citation type="submission" date="2018-01" db="EMBL/GenBank/DDBJ databases">
        <authorList>
            <person name="Chaillou S."/>
        </authorList>
    </citation>
    <scope>NUCLEOTIDE SEQUENCE [LARGE SCALE GENOMIC DNA]</scope>
    <source>
        <strain evidence="3">MFPC41A2801</strain>
    </source>
</reference>
<dbReference type="Pfam" id="PF02325">
    <property type="entry name" value="CCB3_YggT"/>
    <property type="match status" value="1"/>
</dbReference>
<name>A0A2N9DUS3_9LACO</name>
<dbReference type="GO" id="GO:0016020">
    <property type="term" value="C:membrane"/>
    <property type="evidence" value="ECO:0007669"/>
    <property type="project" value="InterPro"/>
</dbReference>
<keyword evidence="2" id="KW-0472">Membrane</keyword>
<dbReference type="PANTHER" id="PTHR33219:SF14">
    <property type="entry name" value="PROTEIN COFACTOR ASSEMBLY OF COMPLEX C SUBUNIT B CCB3, CHLOROPLASTIC-RELATED"/>
    <property type="match status" value="1"/>
</dbReference>
<dbReference type="Proteomes" id="UP000238739">
    <property type="component" value="Unassembled WGS sequence"/>
</dbReference>
<keyword evidence="2" id="KW-0812">Transmembrane</keyword>
<keyword evidence="2" id="KW-1133">Transmembrane helix</keyword>
<evidence type="ECO:0008006" key="5">
    <source>
        <dbReference type="Google" id="ProtNLM"/>
    </source>
</evidence>
<dbReference type="InterPro" id="IPR003425">
    <property type="entry name" value="CCB3/YggT"/>
</dbReference>
<comment type="caution">
    <text evidence="3">The sequence shown here is derived from an EMBL/GenBank/DDBJ whole genome shotgun (WGS) entry which is preliminary data.</text>
</comment>
<keyword evidence="4" id="KW-1185">Reference proteome</keyword>
<dbReference type="PANTHER" id="PTHR33219">
    <property type="entry name" value="YLMG HOMOLOG PROTEIN 2, CHLOROPLASTIC"/>
    <property type="match status" value="1"/>
</dbReference>
<dbReference type="AlphaFoldDB" id="A0A2N9DUS3"/>
<evidence type="ECO:0000313" key="3">
    <source>
        <dbReference type="EMBL" id="SPC37967.1"/>
    </source>
</evidence>
<evidence type="ECO:0000256" key="1">
    <source>
        <dbReference type="ARBA" id="ARBA00010894"/>
    </source>
</evidence>
<dbReference type="RefSeq" id="WP_025082542.1">
    <property type="nucleotide sequence ID" value="NZ_CBCPIL010000024.1"/>
</dbReference>
<comment type="similarity">
    <text evidence="1">Belongs to the YggT family.</text>
</comment>
<organism evidence="3 4">
    <name type="scientific">Latilactobacillus fuchuensis</name>
    <dbReference type="NCBI Taxonomy" id="164393"/>
    <lineage>
        <taxon>Bacteria</taxon>
        <taxon>Bacillati</taxon>
        <taxon>Bacillota</taxon>
        <taxon>Bacilli</taxon>
        <taxon>Lactobacillales</taxon>
        <taxon>Lactobacillaceae</taxon>
        <taxon>Latilactobacillus</taxon>
    </lineage>
</organism>
<proteinExistence type="inferred from homology"/>
<sequence length="94" mass="10205">MVSFLILVLTLLLYAVKIYLGVIAVYCLLTWLPGGMQSGLGRFLARLTEPFLGIFDRVLPSIAGIGFSPIVAGFVLYLVERGLVTIMNLIIMGA</sequence>
<feature type="transmembrane region" description="Helical" evidence="2">
    <location>
        <begin position="7"/>
        <end position="32"/>
    </location>
</feature>
<accession>A0A2N9DUS3</accession>
<dbReference type="EMBL" id="OGVC01000014">
    <property type="protein sequence ID" value="SPC37967.1"/>
    <property type="molecule type" value="Genomic_DNA"/>
</dbReference>
<feature type="transmembrane region" description="Helical" evidence="2">
    <location>
        <begin position="58"/>
        <end position="79"/>
    </location>
</feature>
<evidence type="ECO:0000256" key="2">
    <source>
        <dbReference type="SAM" id="Phobius"/>
    </source>
</evidence>
<evidence type="ECO:0000313" key="4">
    <source>
        <dbReference type="Proteomes" id="UP000238739"/>
    </source>
</evidence>